<feature type="chain" id="PRO_5015123669" description="DUF3450 domain-containing protein" evidence="2">
    <location>
        <begin position="19"/>
        <end position="253"/>
    </location>
</feature>
<keyword evidence="2" id="KW-0732">Signal</keyword>
<reference evidence="3 4" key="1">
    <citation type="submission" date="2018-01" db="EMBL/GenBank/DDBJ databases">
        <title>Draft genome of the type strain Pseudomonas oceani DSM 100277 isolated from the deep water in Okinawa trough, northwestern Pacific Ocean.</title>
        <authorList>
            <person name="Gomila M."/>
            <person name="Mulet M."/>
            <person name="Garcia-Valdes E."/>
            <person name="Lalucat J."/>
        </authorList>
    </citation>
    <scope>NUCLEOTIDE SEQUENCE [LARGE SCALE GENOMIC DNA]</scope>
    <source>
        <strain evidence="3 4">DSM 100277</strain>
    </source>
</reference>
<proteinExistence type="predicted"/>
<evidence type="ECO:0008006" key="5">
    <source>
        <dbReference type="Google" id="ProtNLM"/>
    </source>
</evidence>
<dbReference type="Pfam" id="PF11932">
    <property type="entry name" value="DUF3450"/>
    <property type="match status" value="1"/>
</dbReference>
<evidence type="ECO:0000313" key="4">
    <source>
        <dbReference type="Proteomes" id="UP000243451"/>
    </source>
</evidence>
<sequence length="253" mass="28777">MKSVWLTVLLLLPLSLQAEQLLEQAQQQSEALTSEAVAAQQRIDLLDDATRAALTEYRQASTQAEALTEYSERMQQLVQTQAAEIASLQQQIDSVADTQREMVPLIRRMIESLDAFVALDLPFLLEEREERIARLQALLVEPEVSVAELYRRVLEAYQIESDYGRTLEAWRGPLGEGEQQRVVEFLRVGRLMLFYQSLDGQQQGYWDTAQGQWQALPSSYRRALDQGMAIARNEQTPQLLRLPMPVVSAEVTP</sequence>
<name>A0A2P4ERT0_9GAMM</name>
<comment type="caution">
    <text evidence="3">The sequence shown here is derived from an EMBL/GenBank/DDBJ whole genome shotgun (WGS) entry which is preliminary data.</text>
</comment>
<evidence type="ECO:0000256" key="1">
    <source>
        <dbReference type="SAM" id="Coils"/>
    </source>
</evidence>
<dbReference type="EMBL" id="PPSK01000019">
    <property type="protein sequence ID" value="POB01488.1"/>
    <property type="molecule type" value="Genomic_DNA"/>
</dbReference>
<dbReference type="RefSeq" id="WP_104739461.1">
    <property type="nucleotide sequence ID" value="NZ_BMHR01000017.1"/>
</dbReference>
<accession>A0A2P4ERT0</accession>
<evidence type="ECO:0000313" key="3">
    <source>
        <dbReference type="EMBL" id="POB01488.1"/>
    </source>
</evidence>
<dbReference type="PIRSF" id="PIRSF028069">
    <property type="entry name" value="UCP028069"/>
    <property type="match status" value="1"/>
</dbReference>
<keyword evidence="4" id="KW-1185">Reference proteome</keyword>
<evidence type="ECO:0000256" key="2">
    <source>
        <dbReference type="SAM" id="SignalP"/>
    </source>
</evidence>
<feature type="coiled-coil region" evidence="1">
    <location>
        <begin position="15"/>
        <end position="42"/>
    </location>
</feature>
<keyword evidence="1" id="KW-0175">Coiled coil</keyword>
<dbReference type="OrthoDB" id="5880116at2"/>
<dbReference type="InterPro" id="IPR016866">
    <property type="entry name" value="UCP028069"/>
</dbReference>
<gene>
    <name evidence="3" type="ORF">C1949_15990</name>
</gene>
<protein>
    <recommendedName>
        <fullName evidence="5">DUF3450 domain-containing protein</fullName>
    </recommendedName>
</protein>
<dbReference type="Proteomes" id="UP000243451">
    <property type="component" value="Unassembled WGS sequence"/>
</dbReference>
<feature type="signal peptide" evidence="2">
    <location>
        <begin position="1"/>
        <end position="18"/>
    </location>
</feature>
<dbReference type="AlphaFoldDB" id="A0A2P4ERT0"/>
<organism evidence="3 4">
    <name type="scientific">Halopseudomonas oceani</name>
    <dbReference type="NCBI Taxonomy" id="1708783"/>
    <lineage>
        <taxon>Bacteria</taxon>
        <taxon>Pseudomonadati</taxon>
        <taxon>Pseudomonadota</taxon>
        <taxon>Gammaproteobacteria</taxon>
        <taxon>Pseudomonadales</taxon>
        <taxon>Pseudomonadaceae</taxon>
        <taxon>Halopseudomonas</taxon>
    </lineage>
</organism>